<dbReference type="SUPFAM" id="SSF158457">
    <property type="entry name" value="Orange domain-like"/>
    <property type="match status" value="1"/>
</dbReference>
<accession>A0A9N9WV04</accession>
<feature type="domain" description="BHLH" evidence="7">
    <location>
        <begin position="61"/>
        <end position="116"/>
    </location>
</feature>
<protein>
    <submittedName>
        <fullName evidence="9">Uncharacterized protein</fullName>
    </submittedName>
</protein>
<dbReference type="InterPro" id="IPR011598">
    <property type="entry name" value="bHLH_dom"/>
</dbReference>
<dbReference type="PROSITE" id="PS50888">
    <property type="entry name" value="BHLH"/>
    <property type="match status" value="1"/>
</dbReference>
<dbReference type="SMART" id="SM00353">
    <property type="entry name" value="HLH"/>
    <property type="match status" value="1"/>
</dbReference>
<evidence type="ECO:0000259" key="8">
    <source>
        <dbReference type="PROSITE" id="PS51054"/>
    </source>
</evidence>
<dbReference type="GO" id="GO:0003677">
    <property type="term" value="F:DNA binding"/>
    <property type="evidence" value="ECO:0007669"/>
    <property type="project" value="UniProtKB-KW"/>
</dbReference>
<dbReference type="CDD" id="cd11440">
    <property type="entry name" value="bHLH-O_Cwo_like"/>
    <property type="match status" value="1"/>
</dbReference>
<gene>
    <name evidence="9" type="ORF">CHIRRI_LOCUS10028</name>
</gene>
<dbReference type="Gene3D" id="4.10.280.10">
    <property type="entry name" value="Helix-loop-helix DNA-binding domain"/>
    <property type="match status" value="1"/>
</dbReference>
<dbReference type="FunFam" id="4.10.280.10:FF:000079">
    <property type="entry name" value="CLUMA_CG001539, isoform A"/>
    <property type="match status" value="1"/>
</dbReference>
<keyword evidence="5" id="KW-0539">Nucleus</keyword>
<keyword evidence="10" id="KW-1185">Reference proteome</keyword>
<keyword evidence="3" id="KW-0238">DNA-binding</keyword>
<comment type="subcellular location">
    <subcellularLocation>
        <location evidence="1">Nucleus</location>
    </subcellularLocation>
</comment>
<evidence type="ECO:0000313" key="9">
    <source>
        <dbReference type="EMBL" id="CAG9807179.1"/>
    </source>
</evidence>
<dbReference type="Proteomes" id="UP001153620">
    <property type="component" value="Chromosome 3"/>
</dbReference>
<proteinExistence type="predicted"/>
<keyword evidence="2" id="KW-0805">Transcription regulation</keyword>
<dbReference type="InterPro" id="IPR003650">
    <property type="entry name" value="Orange_dom"/>
</dbReference>
<sequence>MENYWEQANGHAQPPHPVKFESETASAFPYCTEPGLNFSATNYSEDDADFAAGRRGKASRQDPLSHRIIEKRRRDRMNACLADLSRLIPSQYMRKGRGRVEKTEIIEMAIRHLKNLQTQEVLREATYAEHYRSGYNDCVSEAAKFLLRERDEELYYKMITHLRDHMTEAMKGEYFKTRCNGELIGAGNSPTSSAYHHPNPPLSQLREMLTTSVSDVEHNSDDHHDVKDLSFRTGGAQQAPIVGSSTNVTINGNNNNNNMHHMDTSDYDSTRSPTTSTGTTSTTSTRMTTANINHHLNNLSPPHAHDSVLQSTRMRKLSETSTDVEHCNNNYKFKNYIQQRFTHETYHSEESMQSNQCATEHDKEHNHLHHIHEKKSSLSPVNESSTKLNGVHHDIKNEVLASNSPSPAHQPPTAHVNTTRNGKLPNGTINGSLNSNNQIVPHHSIPIPVFACHTQGFYVPLNVDYDLLIPFLGGMDLLSKNFTHLPPLHPISINVNYTPALIKNAIASANFIKPKVENGIINGW</sequence>
<dbReference type="Pfam" id="PF00010">
    <property type="entry name" value="HLH"/>
    <property type="match status" value="1"/>
</dbReference>
<evidence type="ECO:0000256" key="6">
    <source>
        <dbReference type="SAM" id="MobiDB-lite"/>
    </source>
</evidence>
<organism evidence="9 10">
    <name type="scientific">Chironomus riparius</name>
    <dbReference type="NCBI Taxonomy" id="315576"/>
    <lineage>
        <taxon>Eukaryota</taxon>
        <taxon>Metazoa</taxon>
        <taxon>Ecdysozoa</taxon>
        <taxon>Arthropoda</taxon>
        <taxon>Hexapoda</taxon>
        <taxon>Insecta</taxon>
        <taxon>Pterygota</taxon>
        <taxon>Neoptera</taxon>
        <taxon>Endopterygota</taxon>
        <taxon>Diptera</taxon>
        <taxon>Nematocera</taxon>
        <taxon>Chironomoidea</taxon>
        <taxon>Chironomidae</taxon>
        <taxon>Chironominae</taxon>
        <taxon>Chironomus</taxon>
    </lineage>
</organism>
<evidence type="ECO:0000256" key="3">
    <source>
        <dbReference type="ARBA" id="ARBA00023125"/>
    </source>
</evidence>
<evidence type="ECO:0000256" key="2">
    <source>
        <dbReference type="ARBA" id="ARBA00023015"/>
    </source>
</evidence>
<reference evidence="9" key="1">
    <citation type="submission" date="2022-01" db="EMBL/GenBank/DDBJ databases">
        <authorList>
            <person name="King R."/>
        </authorList>
    </citation>
    <scope>NUCLEOTIDE SEQUENCE</scope>
</reference>
<evidence type="ECO:0000256" key="1">
    <source>
        <dbReference type="ARBA" id="ARBA00004123"/>
    </source>
</evidence>
<evidence type="ECO:0000256" key="4">
    <source>
        <dbReference type="ARBA" id="ARBA00023163"/>
    </source>
</evidence>
<dbReference type="SMART" id="SM00511">
    <property type="entry name" value="ORANGE"/>
    <property type="match status" value="1"/>
</dbReference>
<feature type="compositionally biased region" description="Low complexity" evidence="6">
    <location>
        <begin position="270"/>
        <end position="289"/>
    </location>
</feature>
<feature type="compositionally biased region" description="Polar residues" evidence="6">
    <location>
        <begin position="415"/>
        <end position="432"/>
    </location>
</feature>
<dbReference type="GO" id="GO:0005634">
    <property type="term" value="C:nucleus"/>
    <property type="evidence" value="ECO:0007669"/>
    <property type="project" value="UniProtKB-SubCell"/>
</dbReference>
<feature type="domain" description="Orange" evidence="8">
    <location>
        <begin position="131"/>
        <end position="162"/>
    </location>
</feature>
<name>A0A9N9WV04_9DIPT</name>
<dbReference type="InterPro" id="IPR050370">
    <property type="entry name" value="HES_HEY"/>
</dbReference>
<feature type="compositionally biased region" description="Polar residues" evidence="6">
    <location>
        <begin position="290"/>
        <end position="300"/>
    </location>
</feature>
<feature type="region of interest" description="Disordered" evidence="6">
    <location>
        <begin position="237"/>
        <end position="321"/>
    </location>
</feature>
<evidence type="ECO:0000259" key="7">
    <source>
        <dbReference type="PROSITE" id="PS50888"/>
    </source>
</evidence>
<dbReference type="EMBL" id="OU895879">
    <property type="protein sequence ID" value="CAG9807179.1"/>
    <property type="molecule type" value="Genomic_DNA"/>
</dbReference>
<dbReference type="PANTHER" id="PTHR10985">
    <property type="entry name" value="BASIC HELIX-LOOP-HELIX TRANSCRIPTION FACTOR, HES-RELATED"/>
    <property type="match status" value="1"/>
</dbReference>
<dbReference type="GO" id="GO:0006355">
    <property type="term" value="P:regulation of DNA-templated transcription"/>
    <property type="evidence" value="ECO:0007669"/>
    <property type="project" value="InterPro"/>
</dbReference>
<dbReference type="GO" id="GO:0046983">
    <property type="term" value="F:protein dimerization activity"/>
    <property type="evidence" value="ECO:0007669"/>
    <property type="project" value="InterPro"/>
</dbReference>
<feature type="region of interest" description="Disordered" evidence="6">
    <location>
        <begin position="401"/>
        <end position="432"/>
    </location>
</feature>
<evidence type="ECO:0000313" key="10">
    <source>
        <dbReference type="Proteomes" id="UP001153620"/>
    </source>
</evidence>
<reference evidence="9" key="2">
    <citation type="submission" date="2022-10" db="EMBL/GenBank/DDBJ databases">
        <authorList>
            <consortium name="ENA_rothamsted_submissions"/>
            <consortium name="culmorum"/>
            <person name="King R."/>
        </authorList>
    </citation>
    <scope>NUCLEOTIDE SEQUENCE</scope>
</reference>
<dbReference type="OrthoDB" id="6371181at2759"/>
<evidence type="ECO:0000256" key="5">
    <source>
        <dbReference type="ARBA" id="ARBA00023242"/>
    </source>
</evidence>
<keyword evidence="4" id="KW-0804">Transcription</keyword>
<dbReference type="PROSITE" id="PS51054">
    <property type="entry name" value="ORANGE"/>
    <property type="match status" value="1"/>
</dbReference>
<dbReference type="AlphaFoldDB" id="A0A9N9WV04"/>
<dbReference type="InterPro" id="IPR036638">
    <property type="entry name" value="HLH_DNA-bd_sf"/>
</dbReference>
<dbReference type="SUPFAM" id="SSF47459">
    <property type="entry name" value="HLH, helix-loop-helix DNA-binding domain"/>
    <property type="match status" value="1"/>
</dbReference>